<dbReference type="InterPro" id="IPR003439">
    <property type="entry name" value="ABC_transporter-like_ATP-bd"/>
</dbReference>
<keyword evidence="3" id="KW-0547">Nucleotide-binding</keyword>
<dbReference type="InterPro" id="IPR003593">
    <property type="entry name" value="AAA+_ATPase"/>
</dbReference>
<dbReference type="GO" id="GO:0005524">
    <property type="term" value="F:ATP binding"/>
    <property type="evidence" value="ECO:0007669"/>
    <property type="project" value="UniProtKB-KW"/>
</dbReference>
<evidence type="ECO:0000256" key="5">
    <source>
        <dbReference type="ARBA" id="ARBA00022989"/>
    </source>
</evidence>
<dbReference type="PROSITE" id="PS50893">
    <property type="entry name" value="ABC_TRANSPORTER_2"/>
    <property type="match status" value="1"/>
</dbReference>
<feature type="transmembrane region" description="Helical" evidence="7">
    <location>
        <begin position="20"/>
        <end position="46"/>
    </location>
</feature>
<reference evidence="10 11" key="1">
    <citation type="submission" date="2016-11" db="EMBL/GenBank/DDBJ databases">
        <title>Paenibacillus species isolates.</title>
        <authorList>
            <person name="Beno S.M."/>
        </authorList>
    </citation>
    <scope>NUCLEOTIDE SEQUENCE [LARGE SCALE GENOMIC DNA]</scope>
    <source>
        <strain evidence="10 11">FSL H7-0433</strain>
    </source>
</reference>
<comment type="caution">
    <text evidence="10">The sequence shown here is derived from an EMBL/GenBank/DDBJ whole genome shotgun (WGS) entry which is preliminary data.</text>
</comment>
<evidence type="ECO:0000313" key="11">
    <source>
        <dbReference type="Proteomes" id="UP000187158"/>
    </source>
</evidence>
<evidence type="ECO:0000256" key="4">
    <source>
        <dbReference type="ARBA" id="ARBA00022840"/>
    </source>
</evidence>
<dbReference type="Gene3D" id="3.40.50.300">
    <property type="entry name" value="P-loop containing nucleotide triphosphate hydrolases"/>
    <property type="match status" value="1"/>
</dbReference>
<dbReference type="InterPro" id="IPR011527">
    <property type="entry name" value="ABC1_TM_dom"/>
</dbReference>
<evidence type="ECO:0000256" key="3">
    <source>
        <dbReference type="ARBA" id="ARBA00022741"/>
    </source>
</evidence>
<dbReference type="PANTHER" id="PTHR43394:SF1">
    <property type="entry name" value="ATP-BINDING CASSETTE SUB-FAMILY B MEMBER 10, MITOCHONDRIAL"/>
    <property type="match status" value="1"/>
</dbReference>
<accession>A0ABX3GF67</accession>
<dbReference type="InterPro" id="IPR036640">
    <property type="entry name" value="ABC1_TM_sf"/>
</dbReference>
<dbReference type="SMART" id="SM00382">
    <property type="entry name" value="AAA"/>
    <property type="match status" value="1"/>
</dbReference>
<feature type="transmembrane region" description="Helical" evidence="7">
    <location>
        <begin position="137"/>
        <end position="155"/>
    </location>
</feature>
<keyword evidence="4 10" id="KW-0067">ATP-binding</keyword>
<dbReference type="Proteomes" id="UP000187158">
    <property type="component" value="Unassembled WGS sequence"/>
</dbReference>
<feature type="transmembrane region" description="Helical" evidence="7">
    <location>
        <begin position="248"/>
        <end position="266"/>
    </location>
</feature>
<dbReference type="PANTHER" id="PTHR43394">
    <property type="entry name" value="ATP-DEPENDENT PERMEASE MDL1, MITOCHONDRIAL"/>
    <property type="match status" value="1"/>
</dbReference>
<evidence type="ECO:0000313" key="10">
    <source>
        <dbReference type="EMBL" id="OMD11945.1"/>
    </source>
</evidence>
<evidence type="ECO:0000259" key="8">
    <source>
        <dbReference type="PROSITE" id="PS50893"/>
    </source>
</evidence>
<evidence type="ECO:0000259" key="9">
    <source>
        <dbReference type="PROSITE" id="PS50929"/>
    </source>
</evidence>
<dbReference type="Pfam" id="PF00005">
    <property type="entry name" value="ABC_tran"/>
    <property type="match status" value="1"/>
</dbReference>
<dbReference type="SUPFAM" id="SSF52540">
    <property type="entry name" value="P-loop containing nucleoside triphosphate hydrolases"/>
    <property type="match status" value="1"/>
</dbReference>
<dbReference type="SUPFAM" id="SSF90123">
    <property type="entry name" value="ABC transporter transmembrane region"/>
    <property type="match status" value="1"/>
</dbReference>
<proteinExistence type="predicted"/>
<dbReference type="Pfam" id="PF00664">
    <property type="entry name" value="ABC_membrane"/>
    <property type="match status" value="1"/>
</dbReference>
<dbReference type="EMBL" id="MPVP01000330">
    <property type="protein sequence ID" value="OMD11945.1"/>
    <property type="molecule type" value="Genomic_DNA"/>
</dbReference>
<feature type="domain" description="ABC transmembrane type-1" evidence="9">
    <location>
        <begin position="24"/>
        <end position="304"/>
    </location>
</feature>
<dbReference type="Gene3D" id="1.20.1560.10">
    <property type="entry name" value="ABC transporter type 1, transmembrane domain"/>
    <property type="match status" value="1"/>
</dbReference>
<evidence type="ECO:0000256" key="2">
    <source>
        <dbReference type="ARBA" id="ARBA00022692"/>
    </source>
</evidence>
<keyword evidence="5 7" id="KW-1133">Transmembrane helix</keyword>
<keyword evidence="6 7" id="KW-0472">Membrane</keyword>
<gene>
    <name evidence="10" type="ORF">BSO21_28525</name>
</gene>
<organism evidence="10 11">
    <name type="scientific">Paenibacillus odorifer</name>
    <dbReference type="NCBI Taxonomy" id="189426"/>
    <lineage>
        <taxon>Bacteria</taxon>
        <taxon>Bacillati</taxon>
        <taxon>Bacillota</taxon>
        <taxon>Bacilli</taxon>
        <taxon>Bacillales</taxon>
        <taxon>Paenibacillaceae</taxon>
        <taxon>Paenibacillus</taxon>
    </lineage>
</organism>
<comment type="subcellular location">
    <subcellularLocation>
        <location evidence="1">Cell membrane</location>
        <topology evidence="1">Multi-pass membrane protein</topology>
    </subcellularLocation>
</comment>
<dbReference type="InterPro" id="IPR027417">
    <property type="entry name" value="P-loop_NTPase"/>
</dbReference>
<evidence type="ECO:0000256" key="1">
    <source>
        <dbReference type="ARBA" id="ARBA00004651"/>
    </source>
</evidence>
<feature type="transmembrane region" description="Helical" evidence="7">
    <location>
        <begin position="161"/>
        <end position="178"/>
    </location>
</feature>
<name>A0ABX3GF67_9BACL</name>
<protein>
    <submittedName>
        <fullName evidence="10">ATP-binding protein</fullName>
    </submittedName>
</protein>
<dbReference type="CDD" id="cd07346">
    <property type="entry name" value="ABC_6TM_exporters"/>
    <property type="match status" value="1"/>
</dbReference>
<feature type="domain" description="ABC transporter" evidence="8">
    <location>
        <begin position="336"/>
        <end position="569"/>
    </location>
</feature>
<dbReference type="InterPro" id="IPR039421">
    <property type="entry name" value="Type_1_exporter"/>
</dbReference>
<keyword evidence="2 7" id="KW-0812">Transmembrane</keyword>
<dbReference type="PROSITE" id="PS00211">
    <property type="entry name" value="ABC_TRANSPORTER_1"/>
    <property type="match status" value="1"/>
</dbReference>
<keyword evidence="11" id="KW-1185">Reference proteome</keyword>
<evidence type="ECO:0000256" key="7">
    <source>
        <dbReference type="SAM" id="Phobius"/>
    </source>
</evidence>
<dbReference type="PROSITE" id="PS50929">
    <property type="entry name" value="ABC_TM1F"/>
    <property type="match status" value="1"/>
</dbReference>
<sequence>MRQTKMILQIWKYTKGSRKFYFPIGLCLLFSTIESLLTPYLISQIIDQSISNKDLSSLLEYISIILVVSIIGYISMIVSQNLTVKLEREITLKIREECLDCICKQSGEFYTYADSSDLLTLVLQDVESIADILARQLLTMAYNFIKIIGVLFLIFKLQNNMSIVMIGLILLMIFLQISSNKKIEKATLDSRHSIIKLQSSLQELIMNLMNFVQNGLIIFQNKKIKRNEDDFTRAKINTTLAMAKYNSLMNFISSIITVTIVGWGGFNVITQLMTIGDLFSFQVYTQRLISPVMSMLNISADLASSYVSWDRLNTLLTRESTIKDSGKLSCEINGQIQFSDVSFGYNQTEILSKASFTVNEGTIHAIVGPSGAGKTTIIQLIFRLWEPLAGTITLDGRRISEYTLDCLRRQISIVSQNIFLLNDTIYNNIVLNKESVTDQEVERALKGANIYDLVHGLKDGWHTVIGENGIRLSGGEKQRLAIARAIFKDAPIMVFDEATSMLDNNTEHEITDQILSLFKGKTIIIIAHRLSTIRGADIISVLKEGQIIERGTHHQLMQEEEFYYRLYTTS</sequence>
<feature type="transmembrane region" description="Helical" evidence="7">
    <location>
        <begin position="58"/>
        <end position="78"/>
    </location>
</feature>
<dbReference type="InterPro" id="IPR017871">
    <property type="entry name" value="ABC_transporter-like_CS"/>
</dbReference>
<evidence type="ECO:0000256" key="6">
    <source>
        <dbReference type="ARBA" id="ARBA00023136"/>
    </source>
</evidence>